<feature type="compositionally biased region" description="Polar residues" evidence="1">
    <location>
        <begin position="24"/>
        <end position="44"/>
    </location>
</feature>
<proteinExistence type="predicted"/>
<evidence type="ECO:0000256" key="1">
    <source>
        <dbReference type="SAM" id="MobiDB-lite"/>
    </source>
</evidence>
<feature type="compositionally biased region" description="Basic and acidic residues" evidence="1">
    <location>
        <begin position="106"/>
        <end position="121"/>
    </location>
</feature>
<feature type="compositionally biased region" description="Basic and acidic residues" evidence="1">
    <location>
        <begin position="59"/>
        <end position="71"/>
    </location>
</feature>
<dbReference type="AlphaFoldDB" id="A0AAV7N5X3"/>
<gene>
    <name evidence="2" type="ORF">NDU88_005989</name>
</gene>
<dbReference type="Proteomes" id="UP001066276">
    <property type="component" value="Chromosome 9"/>
</dbReference>
<name>A0AAV7N5X3_PLEWA</name>
<accession>A0AAV7N5X3</accession>
<reference evidence="2" key="1">
    <citation type="journal article" date="2022" name="bioRxiv">
        <title>Sequencing and chromosome-scale assembly of the giantPleurodeles waltlgenome.</title>
        <authorList>
            <person name="Brown T."/>
            <person name="Elewa A."/>
            <person name="Iarovenko S."/>
            <person name="Subramanian E."/>
            <person name="Araus A.J."/>
            <person name="Petzold A."/>
            <person name="Susuki M."/>
            <person name="Suzuki K.-i.T."/>
            <person name="Hayashi T."/>
            <person name="Toyoda A."/>
            <person name="Oliveira C."/>
            <person name="Osipova E."/>
            <person name="Leigh N.D."/>
            <person name="Simon A."/>
            <person name="Yun M.H."/>
        </authorList>
    </citation>
    <scope>NUCLEOTIDE SEQUENCE</scope>
    <source>
        <strain evidence="2">20211129_DDA</strain>
        <tissue evidence="2">Liver</tissue>
    </source>
</reference>
<evidence type="ECO:0000313" key="2">
    <source>
        <dbReference type="EMBL" id="KAJ1108613.1"/>
    </source>
</evidence>
<keyword evidence="3" id="KW-1185">Reference proteome</keyword>
<feature type="region of interest" description="Disordered" evidence="1">
    <location>
        <begin position="59"/>
        <end position="136"/>
    </location>
</feature>
<organism evidence="2 3">
    <name type="scientific">Pleurodeles waltl</name>
    <name type="common">Iberian ribbed newt</name>
    <dbReference type="NCBI Taxonomy" id="8319"/>
    <lineage>
        <taxon>Eukaryota</taxon>
        <taxon>Metazoa</taxon>
        <taxon>Chordata</taxon>
        <taxon>Craniata</taxon>
        <taxon>Vertebrata</taxon>
        <taxon>Euteleostomi</taxon>
        <taxon>Amphibia</taxon>
        <taxon>Batrachia</taxon>
        <taxon>Caudata</taxon>
        <taxon>Salamandroidea</taxon>
        <taxon>Salamandridae</taxon>
        <taxon>Pleurodelinae</taxon>
        <taxon>Pleurodeles</taxon>
    </lineage>
</organism>
<feature type="region of interest" description="Disordered" evidence="1">
    <location>
        <begin position="15"/>
        <end position="46"/>
    </location>
</feature>
<sequence>MQPALDIAIAPRLREHPGARRPASYTSWAKTPVNTRSGSLSVPSDSGDLALHKQVAEDISRTRRSSIDQRDPTATTNGYYGRSLGNPKTPICRKSGGRQLTLSSLEPKRGLTDHATAEKTGRGPKNGPQQDCPLEMGTADLTSAHEWDAAETRGITNCCCCASTYQRPPRSCCCCASTYKWPNHSRRCCASTYKRPHRSHCR</sequence>
<evidence type="ECO:0000313" key="3">
    <source>
        <dbReference type="Proteomes" id="UP001066276"/>
    </source>
</evidence>
<dbReference type="EMBL" id="JANPWB010000013">
    <property type="protein sequence ID" value="KAJ1108613.1"/>
    <property type="molecule type" value="Genomic_DNA"/>
</dbReference>
<protein>
    <submittedName>
        <fullName evidence="2">Uncharacterized protein</fullName>
    </submittedName>
</protein>
<comment type="caution">
    <text evidence="2">The sequence shown here is derived from an EMBL/GenBank/DDBJ whole genome shotgun (WGS) entry which is preliminary data.</text>
</comment>